<protein>
    <submittedName>
        <fullName evidence="1">Uncharacterized protein</fullName>
    </submittedName>
</protein>
<name>A0AAD4N3K5_9BILA</name>
<evidence type="ECO:0000313" key="2">
    <source>
        <dbReference type="Proteomes" id="UP001201812"/>
    </source>
</evidence>
<comment type="caution">
    <text evidence="1">The sequence shown here is derived from an EMBL/GenBank/DDBJ whole genome shotgun (WGS) entry which is preliminary data.</text>
</comment>
<gene>
    <name evidence="1" type="ORF">DdX_08577</name>
</gene>
<accession>A0AAD4N3K5</accession>
<dbReference type="Proteomes" id="UP001201812">
    <property type="component" value="Unassembled WGS sequence"/>
</dbReference>
<keyword evidence="2" id="KW-1185">Reference proteome</keyword>
<evidence type="ECO:0000313" key="1">
    <source>
        <dbReference type="EMBL" id="KAI1714482.1"/>
    </source>
</evidence>
<proteinExistence type="predicted"/>
<reference evidence="1" key="1">
    <citation type="submission" date="2022-01" db="EMBL/GenBank/DDBJ databases">
        <title>Genome Sequence Resource for Two Populations of Ditylenchus destructor, the Migratory Endoparasitic Phytonematode.</title>
        <authorList>
            <person name="Zhang H."/>
            <person name="Lin R."/>
            <person name="Xie B."/>
        </authorList>
    </citation>
    <scope>NUCLEOTIDE SEQUENCE</scope>
    <source>
        <strain evidence="1">BazhouSP</strain>
    </source>
</reference>
<dbReference type="EMBL" id="JAKKPZ010000013">
    <property type="protein sequence ID" value="KAI1714482.1"/>
    <property type="molecule type" value="Genomic_DNA"/>
</dbReference>
<organism evidence="1 2">
    <name type="scientific">Ditylenchus destructor</name>
    <dbReference type="NCBI Taxonomy" id="166010"/>
    <lineage>
        <taxon>Eukaryota</taxon>
        <taxon>Metazoa</taxon>
        <taxon>Ecdysozoa</taxon>
        <taxon>Nematoda</taxon>
        <taxon>Chromadorea</taxon>
        <taxon>Rhabditida</taxon>
        <taxon>Tylenchina</taxon>
        <taxon>Tylenchomorpha</taxon>
        <taxon>Sphaerularioidea</taxon>
        <taxon>Anguinidae</taxon>
        <taxon>Anguininae</taxon>
        <taxon>Ditylenchus</taxon>
    </lineage>
</organism>
<sequence length="95" mass="10930">MALDKKKVVALYLLRRRLQPRGHNSTLSLCGSQTPVYSDINALEAKFLSVLEQQDDQWTQFGKFVGASLSQKSDKKKQRELCMKIHQLLNEYDSD</sequence>
<dbReference type="AlphaFoldDB" id="A0AAD4N3K5"/>